<evidence type="ECO:0000256" key="10">
    <source>
        <dbReference type="ARBA" id="ARBA00023026"/>
    </source>
</evidence>
<dbReference type="InterPro" id="IPR027480">
    <property type="entry name" value="HIV-1_Nef_anchor_sf"/>
</dbReference>
<keyword evidence="3" id="KW-0964">Secreted</keyword>
<evidence type="ECO:0000256" key="7">
    <source>
        <dbReference type="ARBA" id="ARBA00022707"/>
    </source>
</evidence>
<evidence type="ECO:0000256" key="13">
    <source>
        <dbReference type="ARBA" id="ARBA00023288"/>
    </source>
</evidence>
<evidence type="ECO:0000256" key="14">
    <source>
        <dbReference type="SAM" id="MobiDB-lite"/>
    </source>
</evidence>
<keyword evidence="8" id="KW-0946">Virion</keyword>
<keyword evidence="4" id="KW-0597">Phosphoprotein</keyword>
<protein>
    <submittedName>
        <fullName evidence="15">Truncated nef protein</fullName>
    </submittedName>
</protein>
<reference evidence="15" key="1">
    <citation type="journal article" date="2006" name="J. Virol. Methods">
        <title>Large-scale amplification, cloning and sequencing of near full-length HIV-1 subtype C genomes.</title>
        <authorList>
            <person name="Rousseau C.M."/>
            <person name="Birditt B.A."/>
            <person name="McKay A.R."/>
            <person name="Stoddard J.N."/>
            <person name="Lee T.C."/>
            <person name="McLaughlin S."/>
            <person name="Moore S.W."/>
            <person name="Shindo N."/>
            <person name="Learn G.H."/>
            <person name="Korber B.T."/>
            <person name="Brander C."/>
            <person name="Goulder P.J."/>
            <person name="Kiepiela P."/>
            <person name="Walker B.D."/>
            <person name="Mullins J.I."/>
        </authorList>
    </citation>
    <scope>NUCLEOTIDE SEQUENCE</scope>
    <source>
        <strain evidence="15">04ZAPS187B1</strain>
    </source>
</reference>
<dbReference type="Gene3D" id="4.10.890.10">
    <property type="entry name" value="HIV 1 nef anchor domain"/>
    <property type="match status" value="1"/>
</dbReference>
<keyword evidence="7" id="KW-0519">Myristate</keyword>
<evidence type="ECO:0000256" key="1">
    <source>
        <dbReference type="ARBA" id="ARBA00022511"/>
    </source>
</evidence>
<evidence type="ECO:0000256" key="6">
    <source>
        <dbReference type="ARBA" id="ARBA00022703"/>
    </source>
</evidence>
<accession>Q3S5G3</accession>
<evidence type="ECO:0000313" key="15">
    <source>
        <dbReference type="EMBL" id="AAZ91927.1"/>
    </source>
</evidence>
<keyword evidence="6" id="KW-0053">Apoptosis</keyword>
<keyword evidence="10" id="KW-0843">Virulence</keyword>
<evidence type="ECO:0000256" key="8">
    <source>
        <dbReference type="ARBA" id="ARBA00022844"/>
    </source>
</evidence>
<name>Q3S5G3_HV1</name>
<sequence>MKSKWSKSSIVRWPAVKDRIRRAEPAAERVRPASKNLDKHRALTNSNTATNNADCA</sequence>
<keyword evidence="9" id="KW-1043">Host membrane</keyword>
<evidence type="ECO:0000256" key="9">
    <source>
        <dbReference type="ARBA" id="ARBA00022870"/>
    </source>
</evidence>
<keyword evidence="5" id="KW-0945">Host-virus interaction</keyword>
<keyword evidence="2" id="KW-0244">Early protein</keyword>
<dbReference type="GO" id="GO:0044423">
    <property type="term" value="C:virion component"/>
    <property type="evidence" value="ECO:0007669"/>
    <property type="project" value="UniProtKB-KW"/>
</dbReference>
<evidence type="ECO:0000256" key="4">
    <source>
        <dbReference type="ARBA" id="ARBA00022553"/>
    </source>
</evidence>
<evidence type="ECO:0000256" key="12">
    <source>
        <dbReference type="ARBA" id="ARBA00023280"/>
    </source>
</evidence>
<keyword evidence="12" id="KW-0899">Viral immunoevasion</keyword>
<keyword evidence="13" id="KW-0449">Lipoprotein</keyword>
<evidence type="ECO:0000256" key="2">
    <source>
        <dbReference type="ARBA" id="ARBA00022518"/>
    </source>
</evidence>
<dbReference type="EMBL" id="DQ164125">
    <property type="protein sequence ID" value="AAZ91927.1"/>
    <property type="molecule type" value="Genomic_RNA"/>
</dbReference>
<evidence type="ECO:0000256" key="11">
    <source>
        <dbReference type="ARBA" id="ARBA00023136"/>
    </source>
</evidence>
<gene>
    <name evidence="15" type="primary">nef</name>
</gene>
<feature type="compositionally biased region" description="Basic and acidic residues" evidence="14">
    <location>
        <begin position="22"/>
        <end position="41"/>
    </location>
</feature>
<evidence type="ECO:0000256" key="3">
    <source>
        <dbReference type="ARBA" id="ARBA00022525"/>
    </source>
</evidence>
<organism evidence="15">
    <name type="scientific">Human immunodeficiency virus type 1</name>
    <name type="common">HIV-1</name>
    <dbReference type="NCBI Taxonomy" id="11676"/>
    <lineage>
        <taxon>Viruses</taxon>
        <taxon>Riboviria</taxon>
        <taxon>Pararnavirae</taxon>
        <taxon>Artverviricota</taxon>
        <taxon>Revtraviricetes</taxon>
        <taxon>Ortervirales</taxon>
        <taxon>Retroviridae</taxon>
        <taxon>Orthoretrovirinae</taxon>
        <taxon>Lentivirus</taxon>
        <taxon>Lentivirus humimdef1</taxon>
    </lineage>
</organism>
<proteinExistence type="predicted"/>
<organismHost>
    <name type="scientific">Homo sapiens</name>
    <name type="common">Human</name>
    <dbReference type="NCBI Taxonomy" id="9606"/>
</organismHost>
<evidence type="ECO:0000256" key="5">
    <source>
        <dbReference type="ARBA" id="ARBA00022581"/>
    </source>
</evidence>
<keyword evidence="11" id="KW-0472">Membrane</keyword>
<keyword evidence="1" id="KW-1032">Host cell membrane</keyword>
<feature type="compositionally biased region" description="Low complexity" evidence="14">
    <location>
        <begin position="43"/>
        <end position="56"/>
    </location>
</feature>
<feature type="region of interest" description="Disordered" evidence="14">
    <location>
        <begin position="22"/>
        <end position="56"/>
    </location>
</feature>